<dbReference type="SUPFAM" id="SSF56601">
    <property type="entry name" value="beta-lactamase/transpeptidase-like"/>
    <property type="match status" value="1"/>
</dbReference>
<dbReference type="EMBL" id="AAOF01000004">
    <property type="protein sequence ID" value="EAR22295.1"/>
    <property type="molecule type" value="Genomic_DNA"/>
</dbReference>
<dbReference type="OrthoDB" id="9809635at2"/>
<organism evidence="1 2">
    <name type="scientific">Nitrococcus mobilis Nb-231</name>
    <dbReference type="NCBI Taxonomy" id="314278"/>
    <lineage>
        <taxon>Bacteria</taxon>
        <taxon>Pseudomonadati</taxon>
        <taxon>Pseudomonadota</taxon>
        <taxon>Gammaproteobacteria</taxon>
        <taxon>Chromatiales</taxon>
        <taxon>Ectothiorhodospiraceae</taxon>
        <taxon>Nitrococcus</taxon>
    </lineage>
</organism>
<evidence type="ECO:0000313" key="2">
    <source>
        <dbReference type="Proteomes" id="UP000003374"/>
    </source>
</evidence>
<keyword evidence="2" id="KW-1185">Reference proteome</keyword>
<sequence>MTSNRIPGVGFNMDGWHPEASGGYGWGIQGPERFACFDGGLKSTGSFSHAGISSSHVWADLKRRLVGVYLSVCLPPEEDAAPNPVDVFRLRWQADIYEDMLTAACL</sequence>
<dbReference type="Proteomes" id="UP000003374">
    <property type="component" value="Unassembled WGS sequence"/>
</dbReference>
<proteinExistence type="predicted"/>
<evidence type="ECO:0000313" key="1">
    <source>
        <dbReference type="EMBL" id="EAR22295.1"/>
    </source>
</evidence>
<dbReference type="AlphaFoldDB" id="A4BQE0"/>
<name>A4BQE0_9GAMM</name>
<protein>
    <submittedName>
        <fullName evidence="1">Uncharacterized protein</fullName>
    </submittedName>
</protein>
<dbReference type="HOGENOM" id="CLU_2220389_0_0_6"/>
<dbReference type="InterPro" id="IPR012338">
    <property type="entry name" value="Beta-lactam/transpept-like"/>
</dbReference>
<reference evidence="1 2" key="1">
    <citation type="submission" date="2006-02" db="EMBL/GenBank/DDBJ databases">
        <authorList>
            <person name="Waterbury J."/>
            <person name="Ferriera S."/>
            <person name="Johnson J."/>
            <person name="Kravitz S."/>
            <person name="Halpern A."/>
            <person name="Remington K."/>
            <person name="Beeson K."/>
            <person name="Tran B."/>
            <person name="Rogers Y.-H."/>
            <person name="Friedman R."/>
            <person name="Venter J.C."/>
        </authorList>
    </citation>
    <scope>NUCLEOTIDE SEQUENCE [LARGE SCALE GENOMIC DNA]</scope>
    <source>
        <strain evidence="1 2">Nb-231</strain>
    </source>
</reference>
<comment type="caution">
    <text evidence="1">The sequence shown here is derived from an EMBL/GenBank/DDBJ whole genome shotgun (WGS) entry which is preliminary data.</text>
</comment>
<dbReference type="Gene3D" id="3.40.710.10">
    <property type="entry name" value="DD-peptidase/beta-lactamase superfamily"/>
    <property type="match status" value="1"/>
</dbReference>
<accession>A4BQE0</accession>
<gene>
    <name evidence="1" type="ORF">NB231_05280</name>
</gene>